<organism evidence="2 3">
    <name type="scientific">Lithospermum erythrorhizon</name>
    <name type="common">Purple gromwell</name>
    <name type="synonym">Lithospermum officinale var. erythrorhizon</name>
    <dbReference type="NCBI Taxonomy" id="34254"/>
    <lineage>
        <taxon>Eukaryota</taxon>
        <taxon>Viridiplantae</taxon>
        <taxon>Streptophyta</taxon>
        <taxon>Embryophyta</taxon>
        <taxon>Tracheophyta</taxon>
        <taxon>Spermatophyta</taxon>
        <taxon>Magnoliopsida</taxon>
        <taxon>eudicotyledons</taxon>
        <taxon>Gunneridae</taxon>
        <taxon>Pentapetalae</taxon>
        <taxon>asterids</taxon>
        <taxon>lamiids</taxon>
        <taxon>Boraginales</taxon>
        <taxon>Boraginaceae</taxon>
        <taxon>Boraginoideae</taxon>
        <taxon>Lithospermeae</taxon>
        <taxon>Lithospermum</taxon>
    </lineage>
</organism>
<dbReference type="Proteomes" id="UP001454036">
    <property type="component" value="Unassembled WGS sequence"/>
</dbReference>
<gene>
    <name evidence="2" type="ORF">LIER_32040</name>
</gene>
<evidence type="ECO:0000313" key="3">
    <source>
        <dbReference type="Proteomes" id="UP001454036"/>
    </source>
</evidence>
<accession>A0AAV3RWL2</accession>
<reference evidence="2 3" key="1">
    <citation type="submission" date="2024-01" db="EMBL/GenBank/DDBJ databases">
        <title>The complete chloroplast genome sequence of Lithospermum erythrorhizon: insights into the phylogenetic relationship among Boraginaceae species and the maternal lineages of purple gromwells.</title>
        <authorList>
            <person name="Okada T."/>
            <person name="Watanabe K."/>
        </authorList>
    </citation>
    <scope>NUCLEOTIDE SEQUENCE [LARGE SCALE GENOMIC DNA]</scope>
</reference>
<keyword evidence="3" id="KW-1185">Reference proteome</keyword>
<evidence type="ECO:0000313" key="2">
    <source>
        <dbReference type="EMBL" id="GAA0184752.1"/>
    </source>
</evidence>
<sequence>MNHIRTPASSPSPSRVRVPSRVASMICGWRRISVSWSNKRSWVSRISSLPVRRGPLSFNAESLQSHAFQLSSYIINATSSDSKLLLKSEVLACQVGVIPTTPLGTRGQGKWGEDRPEGNWKGYAETLKEGLHVPQLGETSAAEDFKWLYLAVGVRCQLRVGPTSDRGSVAFLPYQPGGGPTSSVQSPSQLECVPSQLLQPQYGKHRQHTSLEEWSARLPGS</sequence>
<dbReference type="EMBL" id="BAABME010012138">
    <property type="protein sequence ID" value="GAA0184752.1"/>
    <property type="molecule type" value="Genomic_DNA"/>
</dbReference>
<proteinExistence type="predicted"/>
<dbReference type="AlphaFoldDB" id="A0AAV3RWL2"/>
<evidence type="ECO:0000256" key="1">
    <source>
        <dbReference type="SAM" id="MobiDB-lite"/>
    </source>
</evidence>
<feature type="region of interest" description="Disordered" evidence="1">
    <location>
        <begin position="201"/>
        <end position="221"/>
    </location>
</feature>
<comment type="caution">
    <text evidence="2">The sequence shown here is derived from an EMBL/GenBank/DDBJ whole genome shotgun (WGS) entry which is preliminary data.</text>
</comment>
<name>A0AAV3RWL2_LITER</name>
<protein>
    <submittedName>
        <fullName evidence="2">Uncharacterized protein</fullName>
    </submittedName>
</protein>